<dbReference type="Proteomes" id="UP001057402">
    <property type="component" value="Chromosome 7"/>
</dbReference>
<reference evidence="2" key="1">
    <citation type="journal article" date="2023" name="Front. Plant Sci.">
        <title>Chromosomal-level genome assembly of Melastoma candidum provides insights into trichome evolution.</title>
        <authorList>
            <person name="Zhong Y."/>
            <person name="Wu W."/>
            <person name="Sun C."/>
            <person name="Zou P."/>
            <person name="Liu Y."/>
            <person name="Dai S."/>
            <person name="Zhou R."/>
        </authorList>
    </citation>
    <scope>NUCLEOTIDE SEQUENCE [LARGE SCALE GENOMIC DNA]</scope>
</reference>
<dbReference type="EMBL" id="CM042886">
    <property type="protein sequence ID" value="KAI4342311.1"/>
    <property type="molecule type" value="Genomic_DNA"/>
</dbReference>
<gene>
    <name evidence="1" type="ORF">MLD38_026951</name>
</gene>
<evidence type="ECO:0000313" key="2">
    <source>
        <dbReference type="Proteomes" id="UP001057402"/>
    </source>
</evidence>
<sequence length="68" mass="7563">MYAKIGFGVEKKLKEGRSRFRYEEDKVEGEKIVPKRVVPVQPAVIIEDTVATGVLTNNTVSMSSVHPC</sequence>
<protein>
    <submittedName>
        <fullName evidence="1">Uncharacterized protein</fullName>
    </submittedName>
</protein>
<organism evidence="1 2">
    <name type="scientific">Melastoma candidum</name>
    <dbReference type="NCBI Taxonomy" id="119954"/>
    <lineage>
        <taxon>Eukaryota</taxon>
        <taxon>Viridiplantae</taxon>
        <taxon>Streptophyta</taxon>
        <taxon>Embryophyta</taxon>
        <taxon>Tracheophyta</taxon>
        <taxon>Spermatophyta</taxon>
        <taxon>Magnoliopsida</taxon>
        <taxon>eudicotyledons</taxon>
        <taxon>Gunneridae</taxon>
        <taxon>Pentapetalae</taxon>
        <taxon>rosids</taxon>
        <taxon>malvids</taxon>
        <taxon>Myrtales</taxon>
        <taxon>Melastomataceae</taxon>
        <taxon>Melastomatoideae</taxon>
        <taxon>Melastomateae</taxon>
        <taxon>Melastoma</taxon>
    </lineage>
</organism>
<proteinExistence type="predicted"/>
<accession>A0ACB9P232</accession>
<keyword evidence="2" id="KW-1185">Reference proteome</keyword>
<comment type="caution">
    <text evidence="1">The sequence shown here is derived from an EMBL/GenBank/DDBJ whole genome shotgun (WGS) entry which is preliminary data.</text>
</comment>
<evidence type="ECO:0000313" key="1">
    <source>
        <dbReference type="EMBL" id="KAI4342311.1"/>
    </source>
</evidence>
<name>A0ACB9P232_9MYRT</name>